<evidence type="ECO:0000256" key="1">
    <source>
        <dbReference type="SAM" id="MobiDB-lite"/>
    </source>
</evidence>
<gene>
    <name evidence="3" type="ORF">GKJPGBOP_07959</name>
</gene>
<feature type="transmembrane region" description="Helical" evidence="2">
    <location>
        <begin position="124"/>
        <end position="145"/>
    </location>
</feature>
<feature type="transmembrane region" description="Helical" evidence="2">
    <location>
        <begin position="166"/>
        <end position="183"/>
    </location>
</feature>
<evidence type="ECO:0000256" key="2">
    <source>
        <dbReference type="SAM" id="Phobius"/>
    </source>
</evidence>
<dbReference type="RefSeq" id="WP_125058130.1">
    <property type="nucleotide sequence ID" value="NZ_BHZD01000001.1"/>
</dbReference>
<feature type="transmembrane region" description="Helical" evidence="2">
    <location>
        <begin position="203"/>
        <end position="228"/>
    </location>
</feature>
<accession>A0A401WFR6</accession>
<keyword evidence="2" id="KW-0812">Transmembrane</keyword>
<proteinExistence type="predicted"/>
<feature type="compositionally biased region" description="Pro residues" evidence="1">
    <location>
        <begin position="9"/>
        <end position="19"/>
    </location>
</feature>
<dbReference type="EMBL" id="BHZD01000001">
    <property type="protein sequence ID" value="GCD48163.1"/>
    <property type="molecule type" value="Genomic_DNA"/>
</dbReference>
<keyword evidence="4" id="KW-1185">Reference proteome</keyword>
<keyword evidence="2" id="KW-1133">Transmembrane helix</keyword>
<organism evidence="3 4">
    <name type="scientific">Streptomyces paromomycinus</name>
    <name type="common">Streptomyces rimosus subsp. paromomycinus</name>
    <dbReference type="NCBI Taxonomy" id="92743"/>
    <lineage>
        <taxon>Bacteria</taxon>
        <taxon>Bacillati</taxon>
        <taxon>Actinomycetota</taxon>
        <taxon>Actinomycetes</taxon>
        <taxon>Kitasatosporales</taxon>
        <taxon>Streptomycetaceae</taxon>
        <taxon>Streptomyces</taxon>
    </lineage>
</organism>
<sequence length="613" mass="65812">MSSDLPGPSTGPPTPAVPPRPRRPPEPPAPSRQLIEHHAGPPRGTATRYLCAAGYLDRTFRDAVIAELVEHPYRVPAPSPGTDLTRVLHECLRARRAPFLAGLAMLGVLAFGVLSGHGSATLPALLTVALLRLVGAGASAATVVPPDETVRARSSARRTLGAAGQLAAAVVLAGFLVSVWVPTQNGRTLFEREVLPRLPADMPFTVTAPGLAAYIAILFMLWVVGVVWRCRTLFLLGDRDGPLSGRAAAVRTRIPSLQPVYAALRSQQNGPELLYRDHAPLVGLGVPLEDWAIVLELVPARKSDGEPVVPRPINAAILHQAINAAVLDLGRGREYPGDALHRLTVGDRVFRPGLRRGPAADWLGGMSVPVPGTNGAVRLDHRWAGALDLFGHERLRHFLTIRVGSWQEEVVTTVLVRAITQGKVLHLEWQPYLLPPTAVAYRAVDSFAPLDLLADGPAVMGQAAWGLGRDMGSAIGQIFGTWASAARAMRNRGRYRRLVRDGYAVNHAPAISVRELGAEEQFQNVFQEADVERFLSTVWVRAQTAVLTLLKERGYDVSAFEQQAQNIVNNNINNGTQINGGTQHGPIAGGPGARARVTPPQPRVGARSGTRAT</sequence>
<protein>
    <submittedName>
        <fullName evidence="3">Membrane protein</fullName>
    </submittedName>
</protein>
<dbReference type="AlphaFoldDB" id="A0A401WFR6"/>
<evidence type="ECO:0000313" key="4">
    <source>
        <dbReference type="Proteomes" id="UP000286746"/>
    </source>
</evidence>
<feature type="transmembrane region" description="Helical" evidence="2">
    <location>
        <begin position="99"/>
        <end position="118"/>
    </location>
</feature>
<name>A0A401WFR6_STREY</name>
<feature type="region of interest" description="Disordered" evidence="1">
    <location>
        <begin position="577"/>
        <end position="613"/>
    </location>
</feature>
<reference evidence="3 4" key="1">
    <citation type="submission" date="2018-11" db="EMBL/GenBank/DDBJ databases">
        <title>Whole genome sequence of Streptomyces paromomycinus NBRC 15454(T).</title>
        <authorList>
            <person name="Komaki H."/>
            <person name="Tamura T."/>
        </authorList>
    </citation>
    <scope>NUCLEOTIDE SEQUENCE [LARGE SCALE GENOMIC DNA]</scope>
    <source>
        <strain evidence="3 4">NBRC 15454</strain>
    </source>
</reference>
<comment type="caution">
    <text evidence="3">The sequence shown here is derived from an EMBL/GenBank/DDBJ whole genome shotgun (WGS) entry which is preliminary data.</text>
</comment>
<keyword evidence="2" id="KW-0472">Membrane</keyword>
<evidence type="ECO:0000313" key="3">
    <source>
        <dbReference type="EMBL" id="GCD48163.1"/>
    </source>
</evidence>
<dbReference type="Proteomes" id="UP000286746">
    <property type="component" value="Unassembled WGS sequence"/>
</dbReference>
<feature type="region of interest" description="Disordered" evidence="1">
    <location>
        <begin position="1"/>
        <end position="42"/>
    </location>
</feature>